<dbReference type="Proteomes" id="UP000186309">
    <property type="component" value="Chromosome"/>
</dbReference>
<evidence type="ECO:0000313" key="3">
    <source>
        <dbReference type="Proteomes" id="UP000186309"/>
    </source>
</evidence>
<gene>
    <name evidence="2" type="ORF">BSF38_05352</name>
</gene>
<proteinExistence type="predicted"/>
<evidence type="ECO:0000256" key="1">
    <source>
        <dbReference type="SAM" id="MobiDB-lite"/>
    </source>
</evidence>
<sequence length="877" mass="95334">MANYAVVIGIKDYDSIRSLQTPVDDALRITNWLLAPDGGGVSVDNLQLLLNPIPASLDANLAALKARGNLKPATRDQILTTFINLAEGALAGGERLFFFYMGHGLMSRISFTSEDAIVPSDFLDGVRKAISISSILRFFQAIPFPEQFCVLDCCRNMSISEMDLDRAPPRMPDPTRPAPDQFVFYATGPGLVALDARGMLTDNLLDGLKGAGRAKSWSRQQKRYEVSTARLFDYITSRFQALQPVVPGAAGGAQNQIPRLGGEHSQDRTLATLPESAVSPVSLNINLSPQQANSAIDLLLMGDRVNKRVPGTQALLPIPLKPRIYTLTVESTPQWDPGDGTWELEVYEDMAFPVSMTLAATPQSPAPPPPIPTPTPADPAPAPPPPIPTPTPAEAITTHAAAMPTHAAAAPATPTPTPTEASTGELAIMAEDPLAALALFEEDGTPVMYGDRPCRGNGSLKVPNLPVGVYLATMKTPEGPVAKRLVRVEKGKSTTITIQPPETAVGGLIRRVIDRVGFDVNKDGVVDLSARVKSVAAPAISTVLELSRCATKYNQKWRDAGNRLRDVLNPSSQRDTTTHGHEARSGEDFQVMIAAEVMPRPLEETLEKLRALGQVLLVTQDEVDSYLRLLRWQYWPMDAAPKESRPLEPSATPGVAIAATPTTPGSYWFRVDSKDRRRNVCFALTILPGYDLNLIFHQVESGRIFVSQFMEADRPGQDANPLKTRRLDMAQRFLMRGDLGQGSSTLEPLLDDADELNPIAGSLGGHVLVKQGRIDRAGAIGERLVQLHPTLPDGYVLSALDLSTKGRERESAEAYRKAMDLGFPVVAENTMRLGFGVAQMRIEHPRAELLNRVVGRLHPGLLWTAWMADPDWPKRAT</sequence>
<dbReference type="AlphaFoldDB" id="A0A1U7CXZ4"/>
<name>A0A1U7CXZ4_9BACT</name>
<feature type="region of interest" description="Disordered" evidence="1">
    <location>
        <begin position="359"/>
        <end position="393"/>
    </location>
</feature>
<dbReference type="EMBL" id="CP019082">
    <property type="protein sequence ID" value="APW63776.1"/>
    <property type="molecule type" value="Genomic_DNA"/>
</dbReference>
<dbReference type="SUPFAM" id="SSF48452">
    <property type="entry name" value="TPR-like"/>
    <property type="match status" value="1"/>
</dbReference>
<organism evidence="2 3">
    <name type="scientific">Paludisphaera borealis</name>
    <dbReference type="NCBI Taxonomy" id="1387353"/>
    <lineage>
        <taxon>Bacteria</taxon>
        <taxon>Pseudomonadati</taxon>
        <taxon>Planctomycetota</taxon>
        <taxon>Planctomycetia</taxon>
        <taxon>Isosphaerales</taxon>
        <taxon>Isosphaeraceae</taxon>
        <taxon>Paludisphaera</taxon>
    </lineage>
</organism>
<dbReference type="Gene3D" id="3.40.50.1460">
    <property type="match status" value="1"/>
</dbReference>
<dbReference type="KEGG" id="pbor:BSF38_05352"/>
<protein>
    <recommendedName>
        <fullName evidence="4">Caspase family p20 domain-containing protein</fullName>
    </recommendedName>
</protein>
<evidence type="ECO:0008006" key="4">
    <source>
        <dbReference type="Google" id="ProtNLM"/>
    </source>
</evidence>
<accession>A0A1U7CXZ4</accession>
<reference evidence="3" key="1">
    <citation type="submission" date="2016-12" db="EMBL/GenBank/DDBJ databases">
        <title>Comparative genomics of four Isosphaeraceae planctomycetes: a common pool of plasmids and glycoside hydrolase genes.</title>
        <authorList>
            <person name="Ivanova A."/>
        </authorList>
    </citation>
    <scope>NUCLEOTIDE SEQUENCE [LARGE SCALE GENOMIC DNA]</scope>
    <source>
        <strain evidence="3">PX4</strain>
    </source>
</reference>
<dbReference type="InterPro" id="IPR029030">
    <property type="entry name" value="Caspase-like_dom_sf"/>
</dbReference>
<dbReference type="OrthoDB" id="9768004at2"/>
<dbReference type="PRINTS" id="PR01217">
    <property type="entry name" value="PRICHEXTENSN"/>
</dbReference>
<dbReference type="InterPro" id="IPR011990">
    <property type="entry name" value="TPR-like_helical_dom_sf"/>
</dbReference>
<dbReference type="SUPFAM" id="SSF52129">
    <property type="entry name" value="Caspase-like"/>
    <property type="match status" value="1"/>
</dbReference>
<keyword evidence="3" id="KW-1185">Reference proteome</keyword>
<evidence type="ECO:0000313" key="2">
    <source>
        <dbReference type="EMBL" id="APW63776.1"/>
    </source>
</evidence>
<feature type="compositionally biased region" description="Pro residues" evidence="1">
    <location>
        <begin position="364"/>
        <end position="391"/>
    </location>
</feature>